<comment type="caution">
    <text evidence="3">The sequence shown here is derived from an EMBL/GenBank/DDBJ whole genome shotgun (WGS) entry which is preliminary data.</text>
</comment>
<sequence length="153" mass="14283">MGGTHMRVVKAVVGLALALSLAACFEGKPGPAGPAGAAGAQGPAGVAGPAGPAGAPGPAGPAGPAGPQGAQGPVGPAGAAGAAGAANITLRASSCPEAGCLASCETGESVIGGYCVNVDRGMQHIAVFSARGDKTEVECLHPVKQVVAVCLKP</sequence>
<protein>
    <recommendedName>
        <fullName evidence="5">Collagen-like protein</fullName>
    </recommendedName>
</protein>
<dbReference type="PANTHER" id="PTHR24637:SF421">
    <property type="entry name" value="CUTICLE COLLAGEN DPY-2"/>
    <property type="match status" value="1"/>
</dbReference>
<feature type="chain" id="PRO_5040780449" description="Collagen-like protein" evidence="2">
    <location>
        <begin position="26"/>
        <end position="153"/>
    </location>
</feature>
<keyword evidence="2" id="KW-0732">Signal</keyword>
<dbReference type="AlphaFoldDB" id="A0A9W6FI46"/>
<dbReference type="Proteomes" id="UP001144397">
    <property type="component" value="Unassembled WGS sequence"/>
</dbReference>
<evidence type="ECO:0000256" key="1">
    <source>
        <dbReference type="SAM" id="MobiDB-lite"/>
    </source>
</evidence>
<feature type="compositionally biased region" description="Low complexity" evidence="1">
    <location>
        <begin position="34"/>
        <end position="53"/>
    </location>
</feature>
<feature type="region of interest" description="Disordered" evidence="1">
    <location>
        <begin position="32"/>
        <end position="76"/>
    </location>
</feature>
<proteinExistence type="predicted"/>
<accession>A0A9W6FI46</accession>
<dbReference type="PANTHER" id="PTHR24637">
    <property type="entry name" value="COLLAGEN"/>
    <property type="match status" value="1"/>
</dbReference>
<dbReference type="PROSITE" id="PS51257">
    <property type="entry name" value="PROKAR_LIPOPROTEIN"/>
    <property type="match status" value="1"/>
</dbReference>
<dbReference type="InterPro" id="IPR008160">
    <property type="entry name" value="Collagen"/>
</dbReference>
<name>A0A9W6FI46_XANFL</name>
<evidence type="ECO:0000256" key="2">
    <source>
        <dbReference type="SAM" id="SignalP"/>
    </source>
</evidence>
<evidence type="ECO:0008006" key="5">
    <source>
        <dbReference type="Google" id="ProtNLM"/>
    </source>
</evidence>
<organism evidence="3 4">
    <name type="scientific">Xanthobacter flavus</name>
    <dbReference type="NCBI Taxonomy" id="281"/>
    <lineage>
        <taxon>Bacteria</taxon>
        <taxon>Pseudomonadati</taxon>
        <taxon>Pseudomonadota</taxon>
        <taxon>Alphaproteobacteria</taxon>
        <taxon>Hyphomicrobiales</taxon>
        <taxon>Xanthobacteraceae</taxon>
        <taxon>Xanthobacter</taxon>
    </lineage>
</organism>
<evidence type="ECO:0000313" key="4">
    <source>
        <dbReference type="Proteomes" id="UP001144397"/>
    </source>
</evidence>
<dbReference type="Pfam" id="PF01391">
    <property type="entry name" value="Collagen"/>
    <property type="match status" value="1"/>
</dbReference>
<feature type="signal peptide" evidence="2">
    <location>
        <begin position="1"/>
        <end position="25"/>
    </location>
</feature>
<dbReference type="EMBL" id="BSDO01000001">
    <property type="protein sequence ID" value="GLI20745.1"/>
    <property type="molecule type" value="Genomic_DNA"/>
</dbReference>
<gene>
    <name evidence="3" type="ORF">XFLAVUS301_04190</name>
</gene>
<feature type="compositionally biased region" description="Low complexity" evidence="1">
    <location>
        <begin position="65"/>
        <end position="76"/>
    </location>
</feature>
<evidence type="ECO:0000313" key="3">
    <source>
        <dbReference type="EMBL" id="GLI20745.1"/>
    </source>
</evidence>
<reference evidence="3" key="1">
    <citation type="submission" date="2022-12" db="EMBL/GenBank/DDBJ databases">
        <title>Reference genome sequencing for broad-spectrum identification of bacterial and archaeal isolates by mass spectrometry.</title>
        <authorList>
            <person name="Sekiguchi Y."/>
            <person name="Tourlousse D.M."/>
        </authorList>
    </citation>
    <scope>NUCLEOTIDE SEQUENCE</scope>
    <source>
        <strain evidence="3">301</strain>
    </source>
</reference>